<dbReference type="Pfam" id="PF04255">
    <property type="entry name" value="DUF433"/>
    <property type="match status" value="1"/>
</dbReference>
<dbReference type="SUPFAM" id="SSF46689">
    <property type="entry name" value="Homeodomain-like"/>
    <property type="match status" value="1"/>
</dbReference>
<feature type="non-terminal residue" evidence="1">
    <location>
        <position position="1"/>
    </location>
</feature>
<reference evidence="1" key="1">
    <citation type="journal article" date="2014" name="Front. Microbiol.">
        <title>High frequency of phylogenetically diverse reductive dehalogenase-homologous genes in deep subseafloor sedimentary metagenomes.</title>
        <authorList>
            <person name="Kawai M."/>
            <person name="Futagami T."/>
            <person name="Toyoda A."/>
            <person name="Takaki Y."/>
            <person name="Nishi S."/>
            <person name="Hori S."/>
            <person name="Arai W."/>
            <person name="Tsubouchi T."/>
            <person name="Morono Y."/>
            <person name="Uchiyama I."/>
            <person name="Ito T."/>
            <person name="Fujiyama A."/>
            <person name="Inagaki F."/>
            <person name="Takami H."/>
        </authorList>
    </citation>
    <scope>NUCLEOTIDE SEQUENCE</scope>
    <source>
        <strain evidence="1">Expedition CK06-06</strain>
    </source>
</reference>
<dbReference type="AlphaFoldDB" id="X1QJI1"/>
<comment type="caution">
    <text evidence="1">The sequence shown here is derived from an EMBL/GenBank/DDBJ whole genome shotgun (WGS) entry which is preliminary data.</text>
</comment>
<organism evidence="1">
    <name type="scientific">marine sediment metagenome</name>
    <dbReference type="NCBI Taxonomy" id="412755"/>
    <lineage>
        <taxon>unclassified sequences</taxon>
        <taxon>metagenomes</taxon>
        <taxon>ecological metagenomes</taxon>
    </lineage>
</organism>
<name>X1QJI1_9ZZZZ</name>
<dbReference type="InterPro" id="IPR009057">
    <property type="entry name" value="Homeodomain-like_sf"/>
</dbReference>
<evidence type="ECO:0000313" key="1">
    <source>
        <dbReference type="EMBL" id="GAI54951.1"/>
    </source>
</evidence>
<dbReference type="EMBL" id="BARV01037846">
    <property type="protein sequence ID" value="GAI54951.1"/>
    <property type="molecule type" value="Genomic_DNA"/>
</dbReference>
<dbReference type="InterPro" id="IPR007367">
    <property type="entry name" value="DUF433"/>
</dbReference>
<protein>
    <submittedName>
        <fullName evidence="1">Uncharacterized protein</fullName>
    </submittedName>
</protein>
<accession>X1QJI1</accession>
<gene>
    <name evidence="1" type="ORF">S06H3_58458</name>
</gene>
<sequence>FTYHVEIDPAFRNGLPIVLHTSVLTSVIHSFRQQGHKYDEIHDMYPFISKRTIIGADKYEGFLDGVSAVG</sequence>
<proteinExistence type="predicted"/>